<evidence type="ECO:0000313" key="5">
    <source>
        <dbReference type="EMBL" id="TGG96093.1"/>
    </source>
</evidence>
<gene>
    <name evidence="5" type="ORF">E4656_05480</name>
</gene>
<dbReference type="Pfam" id="PF01312">
    <property type="entry name" value="Bac_export_2"/>
    <property type="match status" value="1"/>
</dbReference>
<keyword evidence="3" id="KW-1006">Bacterial flagellum protein export</keyword>
<evidence type="ECO:0000256" key="2">
    <source>
        <dbReference type="ARBA" id="ARBA00021622"/>
    </source>
</evidence>
<accession>A0A4Z0WKD1</accession>
<dbReference type="OrthoDB" id="5244399at2"/>
<evidence type="ECO:0000256" key="4">
    <source>
        <dbReference type="ARBA" id="ARBA00025078"/>
    </source>
</evidence>
<evidence type="ECO:0000256" key="3">
    <source>
        <dbReference type="ARBA" id="ARBA00023225"/>
    </source>
</evidence>
<comment type="caution">
    <text evidence="5">The sequence shown here is derived from an EMBL/GenBank/DDBJ whole genome shotgun (WGS) entry which is preliminary data.</text>
</comment>
<reference evidence="5 6" key="1">
    <citation type="submission" date="2019-04" db="EMBL/GenBank/DDBJ databases">
        <title>Natronospirillum operosus gen. nov., sp. nov., a haloalkaliphilic satellite isolated from decaying biomass of laboratory culture of cyanobacterium Geitlerinema sp. and proposal of Natronospirillaceae fam. nov. and Saccharospirillaceae fam. nov.</title>
        <authorList>
            <person name="Kevbrin V."/>
            <person name="Boltyanskaya Y."/>
            <person name="Koziaeva V."/>
            <person name="Grouzdev D.S."/>
            <person name="Park M."/>
            <person name="Cho J."/>
        </authorList>
    </citation>
    <scope>NUCLEOTIDE SEQUENCE [LARGE SCALE GENOMIC DNA]</scope>
    <source>
        <strain evidence="5 6">G-116</strain>
    </source>
</reference>
<keyword evidence="5" id="KW-0282">Flagellum</keyword>
<dbReference type="PANTHER" id="PTHR30531:SF12">
    <property type="entry name" value="FLAGELLAR BIOSYNTHETIC PROTEIN FLHB"/>
    <property type="match status" value="1"/>
</dbReference>
<keyword evidence="3" id="KW-0813">Transport</keyword>
<keyword evidence="5" id="KW-0966">Cell projection</keyword>
<evidence type="ECO:0000256" key="1">
    <source>
        <dbReference type="ARBA" id="ARBA00010690"/>
    </source>
</evidence>
<keyword evidence="6" id="KW-1185">Reference proteome</keyword>
<dbReference type="SUPFAM" id="SSF160544">
    <property type="entry name" value="EscU C-terminal domain-like"/>
    <property type="match status" value="1"/>
</dbReference>
<keyword evidence="3" id="KW-0653">Protein transport</keyword>
<name>A0A4Z0WKD1_9GAMM</name>
<dbReference type="EMBL" id="SRMF01000001">
    <property type="protein sequence ID" value="TGG96093.1"/>
    <property type="molecule type" value="Genomic_DNA"/>
</dbReference>
<dbReference type="InterPro" id="IPR006135">
    <property type="entry name" value="T3SS_substrate_exporter"/>
</dbReference>
<dbReference type="GO" id="GO:0005886">
    <property type="term" value="C:plasma membrane"/>
    <property type="evidence" value="ECO:0007669"/>
    <property type="project" value="TreeGrafter"/>
</dbReference>
<evidence type="ECO:0000313" key="6">
    <source>
        <dbReference type="Proteomes" id="UP000297475"/>
    </source>
</evidence>
<dbReference type="GO" id="GO:0009306">
    <property type="term" value="P:protein secretion"/>
    <property type="evidence" value="ECO:0007669"/>
    <property type="project" value="InterPro"/>
</dbReference>
<protein>
    <recommendedName>
        <fullName evidence="2">Flagellar biosynthetic protein FlhB</fullName>
    </recommendedName>
</protein>
<proteinExistence type="inferred from homology"/>
<dbReference type="PANTHER" id="PTHR30531">
    <property type="entry name" value="FLAGELLAR BIOSYNTHETIC PROTEIN FLHB"/>
    <property type="match status" value="1"/>
</dbReference>
<comment type="similarity">
    <text evidence="1">Belongs to the type III secretion exporter family.</text>
</comment>
<dbReference type="Proteomes" id="UP000297475">
    <property type="component" value="Unassembled WGS sequence"/>
</dbReference>
<dbReference type="AlphaFoldDB" id="A0A4Z0WKD1"/>
<comment type="function">
    <text evidence="4">Required for formation of the rod structure in the basal body of the flagellar apparatus. Together with FliI and FliH, may constitute the export apparatus of flagellin.</text>
</comment>
<organism evidence="5 6">
    <name type="scientific">Natronospirillum operosum</name>
    <dbReference type="NCBI Taxonomy" id="2759953"/>
    <lineage>
        <taxon>Bacteria</taxon>
        <taxon>Pseudomonadati</taxon>
        <taxon>Pseudomonadota</taxon>
        <taxon>Gammaproteobacteria</taxon>
        <taxon>Oceanospirillales</taxon>
        <taxon>Natronospirillaceae</taxon>
        <taxon>Natronospirillum</taxon>
    </lineage>
</organism>
<keyword evidence="5" id="KW-0969">Cilium</keyword>
<sequence>MMAEQENSSAAVALHYDGDRAPTVLASGQAAIAEEILAIAREHEIPIYENPDLVNLLTALSVGEEVPPELYRIVAEVIAFAFYIRGIVPEDFQPDAVSEVEPYRRT</sequence>
<dbReference type="Gene3D" id="3.40.1690.10">
    <property type="entry name" value="secretion proteins EscU"/>
    <property type="match status" value="1"/>
</dbReference>
<dbReference type="InterPro" id="IPR029025">
    <property type="entry name" value="T3SS_substrate_exporter_C"/>
</dbReference>